<organism evidence="3 4">
    <name type="scientific">Nicotiana sylvestris</name>
    <name type="common">Wood tobacco</name>
    <name type="synonym">South American tobacco</name>
    <dbReference type="NCBI Taxonomy" id="4096"/>
    <lineage>
        <taxon>Eukaryota</taxon>
        <taxon>Viridiplantae</taxon>
        <taxon>Streptophyta</taxon>
        <taxon>Embryophyta</taxon>
        <taxon>Tracheophyta</taxon>
        <taxon>Spermatophyta</taxon>
        <taxon>Magnoliopsida</taxon>
        <taxon>eudicotyledons</taxon>
        <taxon>Gunneridae</taxon>
        <taxon>Pentapetalae</taxon>
        <taxon>asterids</taxon>
        <taxon>lamiids</taxon>
        <taxon>Solanales</taxon>
        <taxon>Solanaceae</taxon>
        <taxon>Nicotianoideae</taxon>
        <taxon>Nicotianeae</taxon>
        <taxon>Nicotiana</taxon>
    </lineage>
</organism>
<dbReference type="STRING" id="4096.A0A1U7YCD4"/>
<sequence length="281" mass="31483">MTEIIWWHSKEAYMMTYRAKLMPVRGEKFWKVLPEHAMDPPPRAKTVGRPKVKRNREKDEANKRQGDWAASRRGTRMTCSICGELDHNSRTCKVGGEGNVEDVSCSAPQPTQPTQEGERESEFVFMPTPRVPIQQAEPFGDGSEHESDPALMPKIISEDQTRLLMRQQQLASAGTRVISFKRDHSVIPLIFLTHLLSSLGKAKKLCFDSVYFVGSSAGSLLGSRLMCTAYGRDLVCWTVLICTAVLFLLHISLHSSAVSTAYGRDLVRWIVLVCTSVLVET</sequence>
<evidence type="ECO:0000313" key="4">
    <source>
        <dbReference type="RefSeq" id="XP_009799616.1"/>
    </source>
</evidence>
<dbReference type="Proteomes" id="UP000189701">
    <property type="component" value="Unplaced"/>
</dbReference>
<feature type="transmembrane region" description="Helical" evidence="2">
    <location>
        <begin position="234"/>
        <end position="253"/>
    </location>
</feature>
<keyword evidence="3" id="KW-1185">Reference proteome</keyword>
<gene>
    <name evidence="4" type="primary">LOC104245669</name>
</gene>
<reference evidence="3" key="1">
    <citation type="journal article" date="2013" name="Genome Biol.">
        <title>Reference genomes and transcriptomes of Nicotiana sylvestris and Nicotiana tomentosiformis.</title>
        <authorList>
            <person name="Sierro N."/>
            <person name="Battey J.N."/>
            <person name="Ouadi S."/>
            <person name="Bovet L."/>
            <person name="Goepfert S."/>
            <person name="Bakaher N."/>
            <person name="Peitsch M.C."/>
            <person name="Ivanov N.V."/>
        </authorList>
    </citation>
    <scope>NUCLEOTIDE SEQUENCE [LARGE SCALE GENOMIC DNA]</scope>
</reference>
<reference evidence="4" key="2">
    <citation type="submission" date="2025-08" db="UniProtKB">
        <authorList>
            <consortium name="RefSeq"/>
        </authorList>
    </citation>
    <scope>IDENTIFICATION</scope>
    <source>
        <tissue evidence="4">Leaf</tissue>
    </source>
</reference>
<keyword evidence="2" id="KW-1133">Transmembrane helix</keyword>
<feature type="compositionally biased region" description="Basic and acidic residues" evidence="1">
    <location>
        <begin position="56"/>
        <end position="66"/>
    </location>
</feature>
<evidence type="ECO:0000313" key="3">
    <source>
        <dbReference type="Proteomes" id="UP000189701"/>
    </source>
</evidence>
<keyword evidence="2" id="KW-0472">Membrane</keyword>
<dbReference type="AlphaFoldDB" id="A0A1U7YCD4"/>
<protein>
    <submittedName>
        <fullName evidence="4">Uncharacterized protein LOC104245669</fullName>
    </submittedName>
</protein>
<accession>A0A1U7YCD4</accession>
<keyword evidence="2" id="KW-0812">Transmembrane</keyword>
<feature type="region of interest" description="Disordered" evidence="1">
    <location>
        <begin position="99"/>
        <end position="119"/>
    </location>
</feature>
<feature type="compositionally biased region" description="Polar residues" evidence="1">
    <location>
        <begin position="106"/>
        <end position="115"/>
    </location>
</feature>
<feature type="compositionally biased region" description="Basic residues" evidence="1">
    <location>
        <begin position="46"/>
        <end position="55"/>
    </location>
</feature>
<evidence type="ECO:0000256" key="1">
    <source>
        <dbReference type="SAM" id="MobiDB-lite"/>
    </source>
</evidence>
<name>A0A1U7YCD4_NICSY</name>
<proteinExistence type="predicted"/>
<dbReference type="RefSeq" id="XP_009799616.1">
    <property type="nucleotide sequence ID" value="XM_009801314.1"/>
</dbReference>
<dbReference type="OrthoDB" id="1287107at2759"/>
<evidence type="ECO:0000256" key="2">
    <source>
        <dbReference type="SAM" id="Phobius"/>
    </source>
</evidence>
<feature type="region of interest" description="Disordered" evidence="1">
    <location>
        <begin position="36"/>
        <end position="73"/>
    </location>
</feature>